<evidence type="ECO:0000256" key="1">
    <source>
        <dbReference type="ARBA" id="ARBA00004167"/>
    </source>
</evidence>
<dbReference type="Pfam" id="PF04576">
    <property type="entry name" value="Zein-binding"/>
    <property type="match status" value="1"/>
</dbReference>
<evidence type="ECO:0000259" key="8">
    <source>
        <dbReference type="PROSITE" id="PS51775"/>
    </source>
</evidence>
<feature type="coiled-coil region" evidence="5">
    <location>
        <begin position="332"/>
        <end position="391"/>
    </location>
</feature>
<dbReference type="PANTHER" id="PTHR31448:SF3">
    <property type="entry name" value="MYOSIN-BINDING PROTEIN 2"/>
    <property type="match status" value="1"/>
</dbReference>
<reference evidence="9 10" key="1">
    <citation type="submission" date="2024-09" db="EMBL/GenBank/DDBJ databases">
        <title>Chromosome-scale assembly of Riccia fluitans.</title>
        <authorList>
            <person name="Paukszto L."/>
            <person name="Sawicki J."/>
            <person name="Karawczyk K."/>
            <person name="Piernik-Szablinska J."/>
            <person name="Szczecinska M."/>
            <person name="Mazdziarz M."/>
        </authorList>
    </citation>
    <scope>NUCLEOTIDE SEQUENCE [LARGE SCALE GENOMIC DNA]</scope>
    <source>
        <strain evidence="9">Rf_01</strain>
        <tissue evidence="9">Aerial parts of the thallus</tissue>
    </source>
</reference>
<comment type="caution">
    <text evidence="9">The sequence shown here is derived from an EMBL/GenBank/DDBJ whole genome shotgun (WGS) entry which is preliminary data.</text>
</comment>
<feature type="region of interest" description="Disordered" evidence="6">
    <location>
        <begin position="513"/>
        <end position="533"/>
    </location>
</feature>
<evidence type="ECO:0000256" key="5">
    <source>
        <dbReference type="SAM" id="Coils"/>
    </source>
</evidence>
<feature type="compositionally biased region" description="Basic and acidic residues" evidence="6">
    <location>
        <begin position="831"/>
        <end position="845"/>
    </location>
</feature>
<keyword evidence="2 7" id="KW-0812">Transmembrane</keyword>
<feature type="compositionally biased region" description="Basic and acidic residues" evidence="6">
    <location>
        <begin position="806"/>
        <end position="815"/>
    </location>
</feature>
<evidence type="ECO:0000256" key="7">
    <source>
        <dbReference type="SAM" id="Phobius"/>
    </source>
</evidence>
<feature type="transmembrane region" description="Helical" evidence="7">
    <location>
        <begin position="20"/>
        <end position="42"/>
    </location>
</feature>
<feature type="region of interest" description="Disordered" evidence="6">
    <location>
        <begin position="646"/>
        <end position="708"/>
    </location>
</feature>
<dbReference type="AlphaFoldDB" id="A0ABD1Y3Y2"/>
<comment type="subcellular location">
    <subcellularLocation>
        <location evidence="1">Membrane</location>
        <topology evidence="1">Single-pass membrane protein</topology>
    </subcellularLocation>
</comment>
<keyword evidence="3 7" id="KW-1133">Transmembrane helix</keyword>
<dbReference type="InterPro" id="IPR007656">
    <property type="entry name" value="GTD-bd"/>
</dbReference>
<evidence type="ECO:0000256" key="3">
    <source>
        <dbReference type="ARBA" id="ARBA00022989"/>
    </source>
</evidence>
<accession>A0ABD1Y3Y2</accession>
<dbReference type="InterPro" id="IPR039306">
    <property type="entry name" value="MYOB"/>
</dbReference>
<evidence type="ECO:0000313" key="10">
    <source>
        <dbReference type="Proteomes" id="UP001605036"/>
    </source>
</evidence>
<feature type="domain" description="GTD-binding" evidence="8">
    <location>
        <begin position="330"/>
        <end position="428"/>
    </location>
</feature>
<feature type="region of interest" description="Disordered" evidence="6">
    <location>
        <begin position="127"/>
        <end position="154"/>
    </location>
</feature>
<feature type="region of interest" description="Disordered" evidence="6">
    <location>
        <begin position="71"/>
        <end position="97"/>
    </location>
</feature>
<name>A0ABD1Y3Y2_9MARC</name>
<gene>
    <name evidence="9" type="ORF">R1flu_001319</name>
</gene>
<dbReference type="Proteomes" id="UP001605036">
    <property type="component" value="Unassembled WGS sequence"/>
</dbReference>
<proteinExistence type="predicted"/>
<feature type="compositionally biased region" description="Polar residues" evidence="6">
    <location>
        <begin position="671"/>
        <end position="687"/>
    </location>
</feature>
<dbReference type="PROSITE" id="PS51775">
    <property type="entry name" value="GTD_BINDING"/>
    <property type="match status" value="1"/>
</dbReference>
<keyword evidence="10" id="KW-1185">Reference proteome</keyword>
<feature type="compositionally biased region" description="Basic and acidic residues" evidence="6">
    <location>
        <begin position="784"/>
        <end position="797"/>
    </location>
</feature>
<evidence type="ECO:0000313" key="9">
    <source>
        <dbReference type="EMBL" id="KAL2621114.1"/>
    </source>
</evidence>
<evidence type="ECO:0000256" key="4">
    <source>
        <dbReference type="ARBA" id="ARBA00023136"/>
    </source>
</evidence>
<feature type="compositionally biased region" description="Polar residues" evidence="6">
    <location>
        <begin position="79"/>
        <end position="91"/>
    </location>
</feature>
<feature type="region of interest" description="Disordered" evidence="6">
    <location>
        <begin position="280"/>
        <end position="322"/>
    </location>
</feature>
<sequence length="1061" mass="118294">MAWTYAENHLTSDRWKVTSLIWALVELVLGFTVLLCATVSIATTKALKALGLLYFSSYLPCEVDRERETVASQKDMEFSPNSQIKPRQVTASKPGRATDVSADGDMRFICGECSQRLSDCTCSARNQTDDLSADEPTTKDASVGGGKQSRGYCHSDANSELLSLSGRTVKRKFAKVFPRDGSPRNEAQGIVDSSPGIVKKSLVGGIQTRYSENREEEIVEDDEDAEPVRLMRNQTIVSDAGEADYIGKASWEESSGNSSHGSFTYIRGLPLNSARREGVSSESQFGRASRWGRGDVTPEWSGSYEVDEMDEKESSVANEEDDYDDGLEYRGVEELRDALRAERKALADLYADLEEERNASTTAANEAMAMITRLQEEKSAAQMEARHFQRMAEEKQMYDQEAIALLQDILLRRDQEVFNLEEEAKLYRQRLLELTMDELNKAEADPSGGPMKKTDFLLIERETLLLEADEEWRSKKDNREERLLAEIREWVTMANQKVAAQVPAVNVPAIKKEDEEEKLSQKSSKPSAMNASRKTLLESSVDAGRKNFLESSVNTGRENLLESSMAAGRQNFLESFSSIGGDEENRGNGGISEVGAEGEAGNEDSATRNDVGAPADYESFYSMMDSLRKEPRLRDEASLETLNKIEEKFQKQSGNGQVKSEDELRRIWKNTLRSFETSPAPSRSPNKQKQRNNSEDTEYSGLKSGIVRDAEFNRAMEQKKISVLEYVSKFEEQLHKGGAKKPAQQQQQFGRVTSNDGSKVEKPAPSASESRLDGQSLMELSAVESEKIKRCSSDRSRLPSSRFRRHSSDADRLQIRGEVSPSLRSAAVGFQEERSERPLRHEGNGARESSPVFDVYEVRRDTLEPSTPNRGSVYNGEIRKSASPTSNKLLHEEPAYSPDNDVYVEFLGDRLGKPKPLLGHRSSEPRANGKRSSYSQAGTGRCATSMGEDEISNQDFEWITTATVGRAARSDATKAAGVRSSQTLSTQADGVMGQLNARLKSLEADRQTMRETISSLKAENDEKQLLLEIAHQLREFRGMDQKRAYFLEPQELKPKDGTSAV</sequence>
<keyword evidence="5" id="KW-0175">Coiled coil</keyword>
<dbReference type="GO" id="GO:0016020">
    <property type="term" value="C:membrane"/>
    <property type="evidence" value="ECO:0007669"/>
    <property type="project" value="UniProtKB-SubCell"/>
</dbReference>
<feature type="compositionally biased region" description="Polar residues" evidence="6">
    <location>
        <begin position="521"/>
        <end position="533"/>
    </location>
</feature>
<feature type="coiled-coil region" evidence="5">
    <location>
        <begin position="992"/>
        <end position="1019"/>
    </location>
</feature>
<keyword evidence="4 7" id="KW-0472">Membrane</keyword>
<protein>
    <recommendedName>
        <fullName evidence="8">GTD-binding domain-containing protein</fullName>
    </recommendedName>
</protein>
<dbReference type="EMBL" id="JBHFFA010000006">
    <property type="protein sequence ID" value="KAL2621114.1"/>
    <property type="molecule type" value="Genomic_DNA"/>
</dbReference>
<evidence type="ECO:0000256" key="2">
    <source>
        <dbReference type="ARBA" id="ARBA00022692"/>
    </source>
</evidence>
<evidence type="ECO:0000256" key="6">
    <source>
        <dbReference type="SAM" id="MobiDB-lite"/>
    </source>
</evidence>
<dbReference type="GO" id="GO:0080115">
    <property type="term" value="F:myosin XI tail binding"/>
    <property type="evidence" value="ECO:0007669"/>
    <property type="project" value="UniProtKB-ARBA"/>
</dbReference>
<feature type="region of interest" description="Disordered" evidence="6">
    <location>
        <begin position="733"/>
        <end position="895"/>
    </location>
</feature>
<dbReference type="PANTHER" id="PTHR31448">
    <property type="entry name" value="MYOSIN-BINDING PROTEIN 2"/>
    <property type="match status" value="1"/>
</dbReference>
<feature type="region of interest" description="Disordered" evidence="6">
    <location>
        <begin position="914"/>
        <end position="947"/>
    </location>
</feature>
<feature type="region of interest" description="Disordered" evidence="6">
    <location>
        <begin position="579"/>
        <end position="614"/>
    </location>
</feature>
<organism evidence="9 10">
    <name type="scientific">Riccia fluitans</name>
    <dbReference type="NCBI Taxonomy" id="41844"/>
    <lineage>
        <taxon>Eukaryota</taxon>
        <taxon>Viridiplantae</taxon>
        <taxon>Streptophyta</taxon>
        <taxon>Embryophyta</taxon>
        <taxon>Marchantiophyta</taxon>
        <taxon>Marchantiopsida</taxon>
        <taxon>Marchantiidae</taxon>
        <taxon>Marchantiales</taxon>
        <taxon>Ricciaceae</taxon>
        <taxon>Riccia</taxon>
    </lineage>
</organism>